<dbReference type="EMBL" id="CM037618">
    <property type="protein sequence ID" value="KAH7999554.1"/>
    <property type="molecule type" value="Genomic_DNA"/>
</dbReference>
<proteinExistence type="predicted"/>
<keyword evidence="2" id="KW-1185">Reference proteome</keyword>
<name>A0ACB8F3U0_9SAUR</name>
<gene>
    <name evidence="1" type="ORF">K3G42_014611</name>
</gene>
<protein>
    <submittedName>
        <fullName evidence="1">Uncharacterized protein</fullName>
    </submittedName>
</protein>
<evidence type="ECO:0000313" key="1">
    <source>
        <dbReference type="EMBL" id="KAH7999554.1"/>
    </source>
</evidence>
<sequence length="70" mass="8028">MAFLVSKVIWDLRVTEVKLAPLVHEEKMVLRVPKAVQAQQETQVGLVQLGKRVNLVFQDCQDIQEGKDQR</sequence>
<evidence type="ECO:0000313" key="2">
    <source>
        <dbReference type="Proteomes" id="UP000827872"/>
    </source>
</evidence>
<reference evidence="1" key="1">
    <citation type="submission" date="2021-08" db="EMBL/GenBank/DDBJ databases">
        <title>The first chromosome-level gecko genome reveals the dynamic sex chromosomes of Neotropical dwarf geckos (Sphaerodactylidae: Sphaerodactylus).</title>
        <authorList>
            <person name="Pinto B.J."/>
            <person name="Keating S.E."/>
            <person name="Gamble T."/>
        </authorList>
    </citation>
    <scope>NUCLEOTIDE SEQUENCE</scope>
    <source>
        <strain evidence="1">TG3544</strain>
    </source>
</reference>
<comment type="caution">
    <text evidence="1">The sequence shown here is derived from an EMBL/GenBank/DDBJ whole genome shotgun (WGS) entry which is preliminary data.</text>
</comment>
<dbReference type="Proteomes" id="UP000827872">
    <property type="component" value="Linkage Group LG05"/>
</dbReference>
<organism evidence="1 2">
    <name type="scientific">Sphaerodactylus townsendi</name>
    <dbReference type="NCBI Taxonomy" id="933632"/>
    <lineage>
        <taxon>Eukaryota</taxon>
        <taxon>Metazoa</taxon>
        <taxon>Chordata</taxon>
        <taxon>Craniata</taxon>
        <taxon>Vertebrata</taxon>
        <taxon>Euteleostomi</taxon>
        <taxon>Lepidosauria</taxon>
        <taxon>Squamata</taxon>
        <taxon>Bifurcata</taxon>
        <taxon>Gekkota</taxon>
        <taxon>Sphaerodactylidae</taxon>
        <taxon>Sphaerodactylus</taxon>
    </lineage>
</organism>
<accession>A0ACB8F3U0</accession>